<protein>
    <recommendedName>
        <fullName evidence="4">Acetyl-coenzyme A carboxylase carboxyl transferase subunit beta</fullName>
        <shortName evidence="4">ACCase subunit beta</shortName>
        <shortName evidence="4">Acetyl-CoA carboxylase carboxyltransferase subunit beta</shortName>
        <ecNumber evidence="4">2.1.3.15</ecNumber>
    </recommendedName>
</protein>
<keyword evidence="1 4" id="KW-0808">Transferase</keyword>
<dbReference type="Gene3D" id="3.90.226.10">
    <property type="entry name" value="2-enoyl-CoA Hydratase, Chain A, domain 1"/>
    <property type="match status" value="1"/>
</dbReference>
<organism evidence="6 7">
    <name type="scientific">Pontibacter ummariensis</name>
    <dbReference type="NCBI Taxonomy" id="1610492"/>
    <lineage>
        <taxon>Bacteria</taxon>
        <taxon>Pseudomonadati</taxon>
        <taxon>Bacteroidota</taxon>
        <taxon>Cytophagia</taxon>
        <taxon>Cytophagales</taxon>
        <taxon>Hymenobacteraceae</taxon>
        <taxon>Pontibacter</taxon>
    </lineage>
</organism>
<name>A0A239HS70_9BACT</name>
<dbReference type="GO" id="GO:2001295">
    <property type="term" value="P:malonyl-CoA biosynthetic process"/>
    <property type="evidence" value="ECO:0007669"/>
    <property type="project" value="UniProtKB-UniRule"/>
</dbReference>
<keyword evidence="4" id="KW-0444">Lipid biosynthesis</keyword>
<evidence type="ECO:0000256" key="3">
    <source>
        <dbReference type="ARBA" id="ARBA00023160"/>
    </source>
</evidence>
<dbReference type="PANTHER" id="PTHR42995">
    <property type="entry name" value="ACETYL-COENZYME A CARBOXYLASE CARBOXYL TRANSFERASE SUBUNIT BETA, CHLOROPLASTIC"/>
    <property type="match status" value="1"/>
</dbReference>
<keyword evidence="4" id="KW-0067">ATP-binding</keyword>
<dbReference type="HAMAP" id="MF_01395">
    <property type="entry name" value="AcetylCoA_CT_beta"/>
    <property type="match status" value="1"/>
</dbReference>
<dbReference type="EC" id="2.1.3.15" evidence="4"/>
<evidence type="ECO:0000313" key="7">
    <source>
        <dbReference type="Proteomes" id="UP000198432"/>
    </source>
</evidence>
<evidence type="ECO:0000256" key="4">
    <source>
        <dbReference type="HAMAP-Rule" id="MF_01395"/>
    </source>
</evidence>
<keyword evidence="4" id="KW-0863">Zinc-finger</keyword>
<gene>
    <name evidence="4" type="primary">accD</name>
    <name evidence="6" type="ORF">SAMN06296052_114135</name>
</gene>
<keyword evidence="7" id="KW-1185">Reference proteome</keyword>
<keyword evidence="4" id="KW-0963">Cytoplasm</keyword>
<keyword evidence="4" id="KW-0862">Zinc</keyword>
<reference evidence="7" key="1">
    <citation type="submission" date="2017-06" db="EMBL/GenBank/DDBJ databases">
        <authorList>
            <person name="Varghese N."/>
            <person name="Submissions S."/>
        </authorList>
    </citation>
    <scope>NUCLEOTIDE SEQUENCE [LARGE SCALE GENOMIC DNA]</scope>
    <source>
        <strain evidence="7">NKM1</strain>
    </source>
</reference>
<dbReference type="InterPro" id="IPR034733">
    <property type="entry name" value="AcCoA_carboxyl_beta"/>
</dbReference>
<feature type="domain" description="CoA carboxyltransferase N-terminal" evidence="5">
    <location>
        <begin position="26"/>
        <end position="295"/>
    </location>
</feature>
<dbReference type="GO" id="GO:0003989">
    <property type="term" value="F:acetyl-CoA carboxylase activity"/>
    <property type="evidence" value="ECO:0007669"/>
    <property type="project" value="InterPro"/>
</dbReference>
<dbReference type="GO" id="GO:0016743">
    <property type="term" value="F:carboxyl- or carbamoyltransferase activity"/>
    <property type="evidence" value="ECO:0007669"/>
    <property type="project" value="UniProtKB-UniRule"/>
</dbReference>
<keyword evidence="2 4" id="KW-0276">Fatty acid metabolism</keyword>
<comment type="function">
    <text evidence="4">Component of the acetyl coenzyme A carboxylase (ACC) complex. Biotin carboxylase (BC) catalyzes the carboxylation of biotin on its carrier protein (BCCP) and then the CO(2) group is transferred by the transcarboxylase to acetyl-CoA to form malonyl-CoA.</text>
</comment>
<dbReference type="Pfam" id="PF01039">
    <property type="entry name" value="Carboxyl_trans"/>
    <property type="match status" value="1"/>
</dbReference>
<feature type="binding site" evidence="4">
    <location>
        <position position="49"/>
    </location>
    <ligand>
        <name>Zn(2+)</name>
        <dbReference type="ChEBI" id="CHEBI:29105"/>
    </ligand>
</feature>
<dbReference type="InterPro" id="IPR029045">
    <property type="entry name" value="ClpP/crotonase-like_dom_sf"/>
</dbReference>
<evidence type="ECO:0000256" key="2">
    <source>
        <dbReference type="ARBA" id="ARBA00022832"/>
    </source>
</evidence>
<dbReference type="SUPFAM" id="SSF52096">
    <property type="entry name" value="ClpP/crotonase"/>
    <property type="match status" value="1"/>
</dbReference>
<comment type="cofactor">
    <cofactor evidence="4">
        <name>Zn(2+)</name>
        <dbReference type="ChEBI" id="CHEBI:29105"/>
    </cofactor>
    <text evidence="4">Binds 1 zinc ion per subunit.</text>
</comment>
<dbReference type="GO" id="GO:0006633">
    <property type="term" value="P:fatty acid biosynthetic process"/>
    <property type="evidence" value="ECO:0007669"/>
    <property type="project" value="UniProtKB-KW"/>
</dbReference>
<dbReference type="PROSITE" id="PS50980">
    <property type="entry name" value="COA_CT_NTER"/>
    <property type="match status" value="1"/>
</dbReference>
<evidence type="ECO:0000259" key="5">
    <source>
        <dbReference type="PROSITE" id="PS50980"/>
    </source>
</evidence>
<dbReference type="InterPro" id="IPR000438">
    <property type="entry name" value="Acetyl_CoA_COase_Trfase_b_su"/>
</dbReference>
<dbReference type="Proteomes" id="UP000198432">
    <property type="component" value="Unassembled WGS sequence"/>
</dbReference>
<comment type="pathway">
    <text evidence="4">Lipid metabolism; malonyl-CoA biosynthesis; malonyl-CoA from acetyl-CoA: step 1/1.</text>
</comment>
<dbReference type="PRINTS" id="PR01070">
    <property type="entry name" value="ACCCTRFRASEB"/>
</dbReference>
<keyword evidence="4" id="KW-0479">Metal-binding</keyword>
<dbReference type="InterPro" id="IPR011762">
    <property type="entry name" value="COA_CT_N"/>
</dbReference>
<dbReference type="OrthoDB" id="9772975at2"/>
<feature type="zinc finger region" description="C4-type" evidence="4">
    <location>
        <begin position="30"/>
        <end position="52"/>
    </location>
</feature>
<keyword evidence="4" id="KW-0443">Lipid metabolism</keyword>
<evidence type="ECO:0000256" key="1">
    <source>
        <dbReference type="ARBA" id="ARBA00022679"/>
    </source>
</evidence>
<feature type="binding site" evidence="4">
    <location>
        <position position="33"/>
    </location>
    <ligand>
        <name>Zn(2+)</name>
        <dbReference type="ChEBI" id="CHEBI:29105"/>
    </ligand>
</feature>
<feature type="binding site" evidence="4">
    <location>
        <position position="30"/>
    </location>
    <ligand>
        <name>Zn(2+)</name>
        <dbReference type="ChEBI" id="CHEBI:29105"/>
    </ligand>
</feature>
<dbReference type="UniPathway" id="UPA00655">
    <property type="reaction ID" value="UER00711"/>
</dbReference>
<sequence length="301" mass="33423">MMPWFKRVDKGIHTPTEEKKETPDGLWYKCPECKTVTSMAEHRKNLNTCVKCDYHDRIGSKEYFAILFDNNKFTELDENLTSGDPLNFVDTKPYPQRIAATQKNTGLKDAVRTAYGKINGQEITIACMDFAFIGGSMGSVVGEKIARAIDHARKTRTPFLMISKSGGARMMEAGFSLMQMAKTSAKLALLSEEGLPYISLLTDPTTGGVTASFAMLGDFNIAEPGALIGFAGPRVIKETIGRDLPKGFQSAEFVLEHGFLDFIVDRKELKQRLTDLLAMVMPTEEENGNKKQVRKTTEKVS</sequence>
<dbReference type="GO" id="GO:0009317">
    <property type="term" value="C:acetyl-CoA carboxylase complex"/>
    <property type="evidence" value="ECO:0007669"/>
    <property type="project" value="InterPro"/>
</dbReference>
<comment type="subunit">
    <text evidence="4">Acetyl-CoA carboxylase is a heterohexamer composed of biotin carboxyl carrier protein (AccB), biotin carboxylase (AccC) and two subunits each of ACCase subunit alpha (AccA) and ACCase subunit beta (AccD).</text>
</comment>
<dbReference type="PANTHER" id="PTHR42995:SF5">
    <property type="entry name" value="ACETYL-COENZYME A CARBOXYLASE CARBOXYL TRANSFERASE SUBUNIT BETA, CHLOROPLASTIC"/>
    <property type="match status" value="1"/>
</dbReference>
<accession>A0A239HS70</accession>
<proteinExistence type="inferred from homology"/>
<comment type="subcellular location">
    <subcellularLocation>
        <location evidence="4">Cytoplasm</location>
    </subcellularLocation>
</comment>
<feature type="binding site" evidence="4">
    <location>
        <position position="52"/>
    </location>
    <ligand>
        <name>Zn(2+)</name>
        <dbReference type="ChEBI" id="CHEBI:29105"/>
    </ligand>
</feature>
<dbReference type="NCBIfam" id="TIGR00515">
    <property type="entry name" value="accD"/>
    <property type="match status" value="1"/>
</dbReference>
<comment type="catalytic activity">
    <reaction evidence="4">
        <text>N(6)-carboxybiotinyl-L-lysyl-[protein] + acetyl-CoA = N(6)-biotinyl-L-lysyl-[protein] + malonyl-CoA</text>
        <dbReference type="Rhea" id="RHEA:54728"/>
        <dbReference type="Rhea" id="RHEA-COMP:10505"/>
        <dbReference type="Rhea" id="RHEA-COMP:10506"/>
        <dbReference type="ChEBI" id="CHEBI:57288"/>
        <dbReference type="ChEBI" id="CHEBI:57384"/>
        <dbReference type="ChEBI" id="CHEBI:83144"/>
        <dbReference type="ChEBI" id="CHEBI:83145"/>
        <dbReference type="EC" id="2.1.3.15"/>
    </reaction>
</comment>
<comment type="similarity">
    <text evidence="4">Belongs to the AccD/PCCB family.</text>
</comment>
<dbReference type="EMBL" id="FZOQ01000014">
    <property type="protein sequence ID" value="SNS84045.1"/>
    <property type="molecule type" value="Genomic_DNA"/>
</dbReference>
<dbReference type="AlphaFoldDB" id="A0A239HS70"/>
<evidence type="ECO:0000313" key="6">
    <source>
        <dbReference type="EMBL" id="SNS84045.1"/>
    </source>
</evidence>
<keyword evidence="3 4" id="KW-0275">Fatty acid biosynthesis</keyword>
<dbReference type="GO" id="GO:0005524">
    <property type="term" value="F:ATP binding"/>
    <property type="evidence" value="ECO:0007669"/>
    <property type="project" value="UniProtKB-KW"/>
</dbReference>
<dbReference type="GO" id="GO:0008270">
    <property type="term" value="F:zinc ion binding"/>
    <property type="evidence" value="ECO:0007669"/>
    <property type="project" value="UniProtKB-UniRule"/>
</dbReference>
<keyword evidence="4" id="KW-0547">Nucleotide-binding</keyword>